<dbReference type="InterPro" id="IPR010260">
    <property type="entry name" value="AlpA"/>
</dbReference>
<dbReference type="EMBL" id="CP027669">
    <property type="protein sequence ID" value="AVO42969.1"/>
    <property type="molecule type" value="Genomic_DNA"/>
</dbReference>
<evidence type="ECO:0000313" key="1">
    <source>
        <dbReference type="EMBL" id="AVO42969.1"/>
    </source>
</evidence>
<evidence type="ECO:0000313" key="2">
    <source>
        <dbReference type="Proteomes" id="UP000239326"/>
    </source>
</evidence>
<dbReference type="Pfam" id="PF05930">
    <property type="entry name" value="Phage_AlpA"/>
    <property type="match status" value="1"/>
</dbReference>
<dbReference type="PANTHER" id="PTHR36154">
    <property type="entry name" value="DNA-BINDING TRANSCRIPTIONAL ACTIVATOR ALPA"/>
    <property type="match status" value="1"/>
</dbReference>
<sequence>MRPWQGCEEETLNRAASLLQEALSLLSGSGPGLLPAVSDEDRLIRLPEVLRLTGMCRSALYEQMSRGQFPRSVKIGPRAASWSARAVRSWISDRIAE</sequence>
<dbReference type="AlphaFoldDB" id="A0A2S0N4A0"/>
<dbReference type="PANTHER" id="PTHR36154:SF1">
    <property type="entry name" value="DNA-BINDING TRANSCRIPTIONAL ACTIVATOR ALPA"/>
    <property type="match status" value="1"/>
</dbReference>
<dbReference type="InterPro" id="IPR052931">
    <property type="entry name" value="Prophage_regulatory_activator"/>
</dbReference>
<dbReference type="Proteomes" id="UP000239326">
    <property type="component" value="Chromosome"/>
</dbReference>
<keyword evidence="2" id="KW-1185">Reference proteome</keyword>
<name>A0A2S0N4A0_9BURK</name>
<gene>
    <name evidence="1" type="ORF">C6571_00585</name>
</gene>
<reference evidence="1 2" key="1">
    <citation type="submission" date="2018-03" db="EMBL/GenBank/DDBJ databases">
        <title>Genome sequencing of Simplicispira sp.</title>
        <authorList>
            <person name="Kim S.-J."/>
            <person name="Heo J."/>
            <person name="Kwon S.-W."/>
        </authorList>
    </citation>
    <scope>NUCLEOTIDE SEQUENCE [LARGE SCALE GENOMIC DNA]</scope>
    <source>
        <strain evidence="1 2">SC1-8</strain>
    </source>
</reference>
<dbReference type="KEGG" id="simp:C6571_00585"/>
<dbReference type="Gene3D" id="1.10.238.160">
    <property type="match status" value="1"/>
</dbReference>
<accession>A0A2S0N4A0</accession>
<organism evidence="1 2">
    <name type="scientific">Simplicispira suum</name>
    <dbReference type="NCBI Taxonomy" id="2109915"/>
    <lineage>
        <taxon>Bacteria</taxon>
        <taxon>Pseudomonadati</taxon>
        <taxon>Pseudomonadota</taxon>
        <taxon>Betaproteobacteria</taxon>
        <taxon>Burkholderiales</taxon>
        <taxon>Comamonadaceae</taxon>
        <taxon>Simplicispira</taxon>
    </lineage>
</organism>
<protein>
    <submittedName>
        <fullName evidence="1">AlpA family transcriptional regulator</fullName>
    </submittedName>
</protein>
<dbReference type="OrthoDB" id="5398721at2"/>
<proteinExistence type="predicted"/>